<accession>A0A6A6P892</accession>
<gene>
    <name evidence="3" type="ORF">BDY21DRAFT_186912</name>
</gene>
<keyword evidence="1" id="KW-0732">Signal</keyword>
<feature type="chain" id="PRO_5025436460" description="Cellobiose dehydrogenase-like cytochrome domain-containing protein" evidence="1">
    <location>
        <begin position="30"/>
        <end position="210"/>
    </location>
</feature>
<dbReference type="Gene3D" id="2.60.40.1210">
    <property type="entry name" value="Cellobiose dehydrogenase, cytochrome domain"/>
    <property type="match status" value="1"/>
</dbReference>
<organism evidence="3 4">
    <name type="scientific">Lineolata rhizophorae</name>
    <dbReference type="NCBI Taxonomy" id="578093"/>
    <lineage>
        <taxon>Eukaryota</taxon>
        <taxon>Fungi</taxon>
        <taxon>Dikarya</taxon>
        <taxon>Ascomycota</taxon>
        <taxon>Pezizomycotina</taxon>
        <taxon>Dothideomycetes</taxon>
        <taxon>Dothideomycetes incertae sedis</taxon>
        <taxon>Lineolatales</taxon>
        <taxon>Lineolataceae</taxon>
        <taxon>Lineolata</taxon>
    </lineage>
</organism>
<dbReference type="Proteomes" id="UP000799766">
    <property type="component" value="Unassembled WGS sequence"/>
</dbReference>
<dbReference type="PANTHER" id="PTHR47190">
    <property type="entry name" value="DEHYDROGENASE, PUTATIVE-RELATED"/>
    <property type="match status" value="1"/>
</dbReference>
<dbReference type="OrthoDB" id="413885at2759"/>
<reference evidence="3" key="1">
    <citation type="journal article" date="2020" name="Stud. Mycol.">
        <title>101 Dothideomycetes genomes: a test case for predicting lifestyles and emergence of pathogens.</title>
        <authorList>
            <person name="Haridas S."/>
            <person name="Albert R."/>
            <person name="Binder M."/>
            <person name="Bloem J."/>
            <person name="Labutti K."/>
            <person name="Salamov A."/>
            <person name="Andreopoulos B."/>
            <person name="Baker S."/>
            <person name="Barry K."/>
            <person name="Bills G."/>
            <person name="Bluhm B."/>
            <person name="Cannon C."/>
            <person name="Castanera R."/>
            <person name="Culley D."/>
            <person name="Daum C."/>
            <person name="Ezra D."/>
            <person name="Gonzalez J."/>
            <person name="Henrissat B."/>
            <person name="Kuo A."/>
            <person name="Liang C."/>
            <person name="Lipzen A."/>
            <person name="Lutzoni F."/>
            <person name="Magnuson J."/>
            <person name="Mondo S."/>
            <person name="Nolan M."/>
            <person name="Ohm R."/>
            <person name="Pangilinan J."/>
            <person name="Park H.-J."/>
            <person name="Ramirez L."/>
            <person name="Alfaro M."/>
            <person name="Sun H."/>
            <person name="Tritt A."/>
            <person name="Yoshinaga Y."/>
            <person name="Zwiers L.-H."/>
            <person name="Turgeon B."/>
            <person name="Goodwin S."/>
            <person name="Spatafora J."/>
            <person name="Crous P."/>
            <person name="Grigoriev I."/>
        </authorList>
    </citation>
    <scope>NUCLEOTIDE SEQUENCE</scope>
    <source>
        <strain evidence="3">ATCC 16933</strain>
    </source>
</reference>
<dbReference type="SUPFAM" id="SSF49344">
    <property type="entry name" value="CBD9-like"/>
    <property type="match status" value="1"/>
</dbReference>
<sequence>MAGWSIIAMTIAMHFSAALPFLFAAGAYAQVSAEYTDEETGITFQRFSADAIGYSFGIAMPSDTSSTDFIGQVTGPSTGWSGVSLAGQMLNSLLIVTYDDADAIDSGFYMANTYGSPPEIEGDFSMTPIPSGTSVTADGFKYTFLCSDCIQSDGTTFQPDMDTVLIGWAYSQVEPVEGIFTKHSMQGQVPFDIASARSEDFEAWSSMVSS</sequence>
<protein>
    <recommendedName>
        <fullName evidence="2">Cellobiose dehydrogenase-like cytochrome domain-containing protein</fullName>
    </recommendedName>
</protein>
<dbReference type="CDD" id="cd09630">
    <property type="entry name" value="CDH_like_cytochrome"/>
    <property type="match status" value="1"/>
</dbReference>
<dbReference type="EMBL" id="MU001674">
    <property type="protein sequence ID" value="KAF2460190.1"/>
    <property type="molecule type" value="Genomic_DNA"/>
</dbReference>
<keyword evidence="4" id="KW-1185">Reference proteome</keyword>
<dbReference type="AlphaFoldDB" id="A0A6A6P892"/>
<evidence type="ECO:0000313" key="3">
    <source>
        <dbReference type="EMBL" id="KAF2460190.1"/>
    </source>
</evidence>
<feature type="domain" description="Cellobiose dehydrogenase-like cytochrome" evidence="2">
    <location>
        <begin position="35"/>
        <end position="202"/>
    </location>
</feature>
<dbReference type="InterPro" id="IPR015920">
    <property type="entry name" value="Cellobiose_DH-like_cyt"/>
</dbReference>
<evidence type="ECO:0000313" key="4">
    <source>
        <dbReference type="Proteomes" id="UP000799766"/>
    </source>
</evidence>
<dbReference type="PANTHER" id="PTHR47190:SF2">
    <property type="entry name" value="CELLOBIOSE DEHYDROGENASE (AFU_ORTHOLOGUE AFUA_2G17620)"/>
    <property type="match status" value="1"/>
</dbReference>
<dbReference type="InterPro" id="IPR053208">
    <property type="entry name" value="GMC_Oxidoreductase_CD"/>
</dbReference>
<proteinExistence type="predicted"/>
<feature type="signal peptide" evidence="1">
    <location>
        <begin position="1"/>
        <end position="29"/>
    </location>
</feature>
<evidence type="ECO:0000259" key="2">
    <source>
        <dbReference type="Pfam" id="PF16010"/>
    </source>
</evidence>
<dbReference type="Pfam" id="PF16010">
    <property type="entry name" value="CDH-cyt"/>
    <property type="match status" value="1"/>
</dbReference>
<name>A0A6A6P892_9PEZI</name>
<evidence type="ECO:0000256" key="1">
    <source>
        <dbReference type="SAM" id="SignalP"/>
    </source>
</evidence>